<keyword evidence="2" id="KW-1185">Reference proteome</keyword>
<proteinExistence type="predicted"/>
<evidence type="ECO:0000313" key="2">
    <source>
        <dbReference type="Proteomes" id="UP001374803"/>
    </source>
</evidence>
<dbReference type="Proteomes" id="UP001374803">
    <property type="component" value="Chromosome"/>
</dbReference>
<accession>A0ABZ2KX02</accession>
<protein>
    <recommendedName>
        <fullName evidence="3">Cytochrome c domain-containing protein</fullName>
    </recommendedName>
</protein>
<dbReference type="EMBL" id="CP089983">
    <property type="protein sequence ID" value="WXB03017.1"/>
    <property type="molecule type" value="Genomic_DNA"/>
</dbReference>
<sequence length="597" mass="65702">MTPVAPTNDAAAPPEESDWERRHYIEKVARALRHGAGLESADDVEALLRLSPERIVDHFMDDPRSLDTILDFNLYFLGLKRGALRGTDGELDHNALISRRAIHAALEFERGGNYLSLLSLNQPFYAAGPRFPSPSGAPNADAGVPTPSASERIRRERDVGVKYADDLLVRIEKAKNITELCNHLLFSEEPEGSSAFLFPGDIFPYRAGNSGTELSPLFPILLCTGGFPVDLAEVVRTARKALIGIYDFEQGLLEKSPHLDNLHDLTEVDAAQLGVPEAAGGLDSEAFWSILLNSSTNKNRRRAAYVLDRFFCDDLKPINAALPETHVGNRHASDPGCAACHYKLDPMAGFFKANGFAGLDMRRYKSIAFDDQAILDRGTYEASWATAGGWNIGYVRSSTDPSLNGYGESLDDLFHIIESAPEVKTCLVRRTFEYFNGDQQLVDPGYLAQLSALFVDEAKSNSSTAFRNVIRRVLTGRTFRASQPRSDECYDLPPGVDSASRPPCPVAFILQKNCSTCHSGPGAQSGLDLTGWLSDQQAFPHRGPDGSQRAPKDTFARMLDRVKTSDPARRMPAGRSMPASERETLYMWLEGRLGDSR</sequence>
<organism evidence="1 2">
    <name type="scientific">Pendulispora rubella</name>
    <dbReference type="NCBI Taxonomy" id="2741070"/>
    <lineage>
        <taxon>Bacteria</taxon>
        <taxon>Pseudomonadati</taxon>
        <taxon>Myxococcota</taxon>
        <taxon>Myxococcia</taxon>
        <taxon>Myxococcales</taxon>
        <taxon>Sorangiineae</taxon>
        <taxon>Pendulisporaceae</taxon>
        <taxon>Pendulispora</taxon>
    </lineage>
</organism>
<evidence type="ECO:0000313" key="1">
    <source>
        <dbReference type="EMBL" id="WXB03017.1"/>
    </source>
</evidence>
<gene>
    <name evidence="1" type="ORF">LVJ94_39680</name>
</gene>
<evidence type="ECO:0008006" key="3">
    <source>
        <dbReference type="Google" id="ProtNLM"/>
    </source>
</evidence>
<reference evidence="1" key="1">
    <citation type="submission" date="2021-12" db="EMBL/GenBank/DDBJ databases">
        <title>Discovery of the Pendulisporaceae a myxobacterial family with distinct sporulation behavior and unique specialized metabolism.</title>
        <authorList>
            <person name="Garcia R."/>
            <person name="Popoff A."/>
            <person name="Bader C.D."/>
            <person name="Loehr J."/>
            <person name="Walesch S."/>
            <person name="Walt C."/>
            <person name="Boldt J."/>
            <person name="Bunk B."/>
            <person name="Haeckl F.J.F.P.J."/>
            <person name="Gunesch A.P."/>
            <person name="Birkelbach J."/>
            <person name="Nuebel U."/>
            <person name="Pietschmann T."/>
            <person name="Bach T."/>
            <person name="Mueller R."/>
        </authorList>
    </citation>
    <scope>NUCLEOTIDE SEQUENCE</scope>
    <source>
        <strain evidence="1">MSr11367</strain>
    </source>
</reference>
<dbReference type="RefSeq" id="WP_394832643.1">
    <property type="nucleotide sequence ID" value="NZ_CP089929.1"/>
</dbReference>
<name>A0ABZ2KX02_9BACT</name>